<protein>
    <recommendedName>
        <fullName evidence="3">histidine kinase</fullName>
        <ecNumber evidence="3">2.7.13.3</ecNumber>
    </recommendedName>
</protein>
<evidence type="ECO:0000256" key="5">
    <source>
        <dbReference type="ARBA" id="ARBA00022553"/>
    </source>
</evidence>
<evidence type="ECO:0000256" key="2">
    <source>
        <dbReference type="ARBA" id="ARBA00004651"/>
    </source>
</evidence>
<evidence type="ECO:0000256" key="8">
    <source>
        <dbReference type="ARBA" id="ARBA00022741"/>
    </source>
</evidence>
<evidence type="ECO:0000313" key="18">
    <source>
        <dbReference type="EMBL" id="UWP59577.1"/>
    </source>
</evidence>
<evidence type="ECO:0000256" key="1">
    <source>
        <dbReference type="ARBA" id="ARBA00000085"/>
    </source>
</evidence>
<evidence type="ECO:0000256" key="9">
    <source>
        <dbReference type="ARBA" id="ARBA00022777"/>
    </source>
</evidence>
<dbReference type="Gene3D" id="3.30.565.10">
    <property type="entry name" value="Histidine kinase-like ATPase, C-terminal domain"/>
    <property type="match status" value="1"/>
</dbReference>
<accession>A0ABY5VGZ9</accession>
<feature type="coiled-coil region" evidence="14">
    <location>
        <begin position="99"/>
        <end position="130"/>
    </location>
</feature>
<evidence type="ECO:0000259" key="17">
    <source>
        <dbReference type="PROSITE" id="PS50885"/>
    </source>
</evidence>
<feature type="transmembrane region" description="Helical" evidence="15">
    <location>
        <begin position="16"/>
        <end position="34"/>
    </location>
</feature>
<keyword evidence="13 15" id="KW-0472">Membrane</keyword>
<comment type="subcellular location">
    <subcellularLocation>
        <location evidence="2">Cell membrane</location>
        <topology evidence="2">Multi-pass membrane protein</topology>
    </subcellularLocation>
</comment>
<dbReference type="InterPro" id="IPR003594">
    <property type="entry name" value="HATPase_dom"/>
</dbReference>
<gene>
    <name evidence="18" type="ORF">NQ502_00510</name>
</gene>
<dbReference type="Pfam" id="PF02518">
    <property type="entry name" value="HATPase_c"/>
    <property type="match status" value="1"/>
</dbReference>
<feature type="domain" description="Histidine kinase" evidence="16">
    <location>
        <begin position="126"/>
        <end position="338"/>
    </location>
</feature>
<dbReference type="InterPro" id="IPR005467">
    <property type="entry name" value="His_kinase_dom"/>
</dbReference>
<keyword evidence="7 15" id="KW-0812">Transmembrane</keyword>
<dbReference type="Gene3D" id="6.10.340.10">
    <property type="match status" value="1"/>
</dbReference>
<evidence type="ECO:0000256" key="12">
    <source>
        <dbReference type="ARBA" id="ARBA00023012"/>
    </source>
</evidence>
<keyword evidence="8" id="KW-0547">Nucleotide-binding</keyword>
<dbReference type="SUPFAM" id="SSF158472">
    <property type="entry name" value="HAMP domain-like"/>
    <property type="match status" value="1"/>
</dbReference>
<keyword evidence="19" id="KW-1185">Reference proteome</keyword>
<keyword evidence="5" id="KW-0597">Phosphoprotein</keyword>
<comment type="catalytic activity">
    <reaction evidence="1">
        <text>ATP + protein L-histidine = ADP + protein N-phospho-L-histidine.</text>
        <dbReference type="EC" id="2.7.13.3"/>
    </reaction>
</comment>
<dbReference type="EC" id="2.7.13.3" evidence="3"/>
<evidence type="ECO:0000256" key="3">
    <source>
        <dbReference type="ARBA" id="ARBA00012438"/>
    </source>
</evidence>
<evidence type="ECO:0000256" key="15">
    <source>
        <dbReference type="SAM" id="Phobius"/>
    </source>
</evidence>
<dbReference type="SMART" id="SM00387">
    <property type="entry name" value="HATPase_c"/>
    <property type="match status" value="1"/>
</dbReference>
<dbReference type="PROSITE" id="PS50109">
    <property type="entry name" value="HIS_KIN"/>
    <property type="match status" value="1"/>
</dbReference>
<evidence type="ECO:0000259" key="16">
    <source>
        <dbReference type="PROSITE" id="PS50109"/>
    </source>
</evidence>
<keyword evidence="9 18" id="KW-0418">Kinase</keyword>
<keyword evidence="11 15" id="KW-1133">Transmembrane helix</keyword>
<evidence type="ECO:0000256" key="14">
    <source>
        <dbReference type="SAM" id="Coils"/>
    </source>
</evidence>
<evidence type="ECO:0000313" key="19">
    <source>
        <dbReference type="Proteomes" id="UP001060164"/>
    </source>
</evidence>
<dbReference type="PANTHER" id="PTHR45528">
    <property type="entry name" value="SENSOR HISTIDINE KINASE CPXA"/>
    <property type="match status" value="1"/>
</dbReference>
<dbReference type="PROSITE" id="PS50885">
    <property type="entry name" value="HAMP"/>
    <property type="match status" value="1"/>
</dbReference>
<dbReference type="SMART" id="SM00304">
    <property type="entry name" value="HAMP"/>
    <property type="match status" value="1"/>
</dbReference>
<evidence type="ECO:0000256" key="6">
    <source>
        <dbReference type="ARBA" id="ARBA00022679"/>
    </source>
</evidence>
<dbReference type="InterPro" id="IPR003661">
    <property type="entry name" value="HisK_dim/P_dom"/>
</dbReference>
<keyword evidence="12" id="KW-0902">Two-component regulatory system</keyword>
<evidence type="ECO:0000256" key="11">
    <source>
        <dbReference type="ARBA" id="ARBA00022989"/>
    </source>
</evidence>
<keyword evidence="14" id="KW-0175">Coiled coil</keyword>
<dbReference type="InterPro" id="IPR050398">
    <property type="entry name" value="HssS/ArlS-like"/>
</dbReference>
<dbReference type="RefSeq" id="WP_044983043.1">
    <property type="nucleotide sequence ID" value="NZ_CABLBR010000005.1"/>
</dbReference>
<evidence type="ECO:0000256" key="7">
    <source>
        <dbReference type="ARBA" id="ARBA00022692"/>
    </source>
</evidence>
<reference evidence="18" key="1">
    <citation type="journal article" date="2022" name="Cell">
        <title>Design, construction, and in vivo augmentation of a complex gut microbiome.</title>
        <authorList>
            <person name="Cheng A.G."/>
            <person name="Ho P.Y."/>
            <person name="Aranda-Diaz A."/>
            <person name="Jain S."/>
            <person name="Yu F.B."/>
            <person name="Meng X."/>
            <person name="Wang M."/>
            <person name="Iakiviak M."/>
            <person name="Nagashima K."/>
            <person name="Zhao A."/>
            <person name="Murugkar P."/>
            <person name="Patil A."/>
            <person name="Atabakhsh K."/>
            <person name="Weakley A."/>
            <person name="Yan J."/>
            <person name="Brumbaugh A.R."/>
            <person name="Higginbottom S."/>
            <person name="Dimas A."/>
            <person name="Shiver A.L."/>
            <person name="Deutschbauer A."/>
            <person name="Neff N."/>
            <person name="Sonnenburg J.L."/>
            <person name="Huang K.C."/>
            <person name="Fischbach M.A."/>
        </authorList>
    </citation>
    <scope>NUCLEOTIDE SEQUENCE</scope>
    <source>
        <strain evidence="18">DSM 19829</strain>
    </source>
</reference>
<dbReference type="CDD" id="cd06225">
    <property type="entry name" value="HAMP"/>
    <property type="match status" value="1"/>
</dbReference>
<dbReference type="CDD" id="cd00082">
    <property type="entry name" value="HisKA"/>
    <property type="match status" value="1"/>
</dbReference>
<evidence type="ECO:0000256" key="4">
    <source>
        <dbReference type="ARBA" id="ARBA00022475"/>
    </source>
</evidence>
<proteinExistence type="predicted"/>
<dbReference type="InterPro" id="IPR003660">
    <property type="entry name" value="HAMP_dom"/>
</dbReference>
<dbReference type="Pfam" id="PF00672">
    <property type="entry name" value="HAMP"/>
    <property type="match status" value="1"/>
</dbReference>
<dbReference type="PANTHER" id="PTHR45528:SF1">
    <property type="entry name" value="SENSOR HISTIDINE KINASE CPXA"/>
    <property type="match status" value="1"/>
</dbReference>
<organism evidence="18 19">
    <name type="scientific">Ruminococcus gauvreauii</name>
    <dbReference type="NCBI Taxonomy" id="438033"/>
    <lineage>
        <taxon>Bacteria</taxon>
        <taxon>Bacillati</taxon>
        <taxon>Bacillota</taxon>
        <taxon>Clostridia</taxon>
        <taxon>Eubacteriales</taxon>
        <taxon>Oscillospiraceae</taxon>
        <taxon>Ruminococcus</taxon>
    </lineage>
</organism>
<dbReference type="EMBL" id="CP102290">
    <property type="protein sequence ID" value="UWP59577.1"/>
    <property type="molecule type" value="Genomic_DNA"/>
</dbReference>
<sequence length="338" mass="38266">MENKKMFRELNTVRKKVLLLSKLTGGTIVIFYLITSELPADHNIAFWSWFVLMIGVILGVDFMLGKMISKPLKEIRDTARRMAELDFTAHCTVHTKDEFGELSQSLNKMSANLQEALEQRKELADSLSHEMKTPLGLIRAYTEGLKEETDEQKKLQYMDSILSAADRMNDLIVSLLELSALESGAAKLTEERFDFIELAETVAGRLLVDAPGINFSFSYELPEQKVFVLADKRRMEQVVGNLIENAKKYVRPGGEIRLTIACAERHLDFSIFNHGDVIPERELPRIWEKFYRGENSASGGSGLGLAMAAQILSLYHAPYGVRNHTDGVEFHFRFSTIL</sequence>
<evidence type="ECO:0000256" key="13">
    <source>
        <dbReference type="ARBA" id="ARBA00023136"/>
    </source>
</evidence>
<dbReference type="Pfam" id="PF00512">
    <property type="entry name" value="HisKA"/>
    <property type="match status" value="1"/>
</dbReference>
<feature type="transmembrane region" description="Helical" evidence="15">
    <location>
        <begin position="46"/>
        <end position="64"/>
    </location>
</feature>
<dbReference type="Gene3D" id="1.10.287.130">
    <property type="match status" value="1"/>
</dbReference>
<keyword evidence="6" id="KW-0808">Transferase</keyword>
<dbReference type="GO" id="GO:0016301">
    <property type="term" value="F:kinase activity"/>
    <property type="evidence" value="ECO:0007669"/>
    <property type="project" value="UniProtKB-KW"/>
</dbReference>
<dbReference type="SUPFAM" id="SSF47384">
    <property type="entry name" value="Homodimeric domain of signal transducing histidine kinase"/>
    <property type="match status" value="1"/>
</dbReference>
<keyword evidence="4" id="KW-1003">Cell membrane</keyword>
<feature type="domain" description="HAMP" evidence="17">
    <location>
        <begin position="66"/>
        <end position="118"/>
    </location>
</feature>
<name>A0ABY5VGZ9_9FIRM</name>
<dbReference type="InterPro" id="IPR036097">
    <property type="entry name" value="HisK_dim/P_sf"/>
</dbReference>
<dbReference type="SUPFAM" id="SSF55874">
    <property type="entry name" value="ATPase domain of HSP90 chaperone/DNA topoisomerase II/histidine kinase"/>
    <property type="match status" value="1"/>
</dbReference>
<dbReference type="Proteomes" id="UP001060164">
    <property type="component" value="Chromosome"/>
</dbReference>
<dbReference type="SMART" id="SM00388">
    <property type="entry name" value="HisKA"/>
    <property type="match status" value="1"/>
</dbReference>
<dbReference type="InterPro" id="IPR036890">
    <property type="entry name" value="HATPase_C_sf"/>
</dbReference>
<keyword evidence="10" id="KW-0067">ATP-binding</keyword>
<evidence type="ECO:0000256" key="10">
    <source>
        <dbReference type="ARBA" id="ARBA00022840"/>
    </source>
</evidence>